<feature type="site" description="Catalytically relevant" evidence="6">
    <location>
        <position position="62"/>
    </location>
</feature>
<sequence length="334" mass="35187">MKAQLNARDTVQTADLEVARRVLKVEAEALETLARSLDHRFVEAIDRLAAVEGRVVVTGMGKSGHIARKITATLASTGTPAQFVHPGEASHGDLGMITAADAVIALSNSGNTLELSDIITYAKRFAIPLIAITAKTESALAEAATVPLIPPAAPEACPMGLAPTTSTTMMLALGDALAVALMERRGFSTSDFQLLHPGGAIGKRLLRVSDLMHDGKALPLCTADTVMSEAILIMTECRFGCIGIVDENRRLLGIITDGDLRRHMDQSLLTCKAGDIMTASPHTIRANALAAEAVALMNTSQPPFLCVFVVDEAGPADQPVGILHMHDCLRAGLA</sequence>
<dbReference type="CDD" id="cd05014">
    <property type="entry name" value="SIS_Kpsf"/>
    <property type="match status" value="1"/>
</dbReference>
<evidence type="ECO:0000259" key="8">
    <source>
        <dbReference type="PROSITE" id="PS51371"/>
    </source>
</evidence>
<dbReference type="SUPFAM" id="SSF53697">
    <property type="entry name" value="SIS domain"/>
    <property type="match status" value="1"/>
</dbReference>
<dbReference type="CDD" id="cd04604">
    <property type="entry name" value="CBS_pair_SIS_assoc"/>
    <property type="match status" value="1"/>
</dbReference>
<protein>
    <submittedName>
        <fullName evidence="10">KpsF/GutQ family sugar-phosphate isomerase</fullName>
    </submittedName>
</protein>
<evidence type="ECO:0000256" key="4">
    <source>
        <dbReference type="PIRNR" id="PIRNR004692"/>
    </source>
</evidence>
<evidence type="ECO:0000313" key="10">
    <source>
        <dbReference type="EMBL" id="NIA67950.1"/>
    </source>
</evidence>
<dbReference type="PANTHER" id="PTHR42745">
    <property type="match status" value="1"/>
</dbReference>
<dbReference type="SMART" id="SM00116">
    <property type="entry name" value="CBS"/>
    <property type="match status" value="2"/>
</dbReference>
<dbReference type="InterPro" id="IPR001347">
    <property type="entry name" value="SIS_dom"/>
</dbReference>
<dbReference type="GO" id="GO:1901135">
    <property type="term" value="P:carbohydrate derivative metabolic process"/>
    <property type="evidence" value="ECO:0007669"/>
    <property type="project" value="InterPro"/>
</dbReference>
<proteinExistence type="inferred from homology"/>
<dbReference type="Proteomes" id="UP000761264">
    <property type="component" value="Unassembled WGS sequence"/>
</dbReference>
<comment type="caution">
    <text evidence="10">The sequence shown here is derived from an EMBL/GenBank/DDBJ whole genome shotgun (WGS) entry which is preliminary data.</text>
</comment>
<feature type="binding site" evidence="5">
    <location>
        <position position="85"/>
    </location>
    <ligand>
        <name>Zn(2+)</name>
        <dbReference type="ChEBI" id="CHEBI:29105"/>
    </ligand>
</feature>
<dbReference type="NCBIfam" id="TIGR00393">
    <property type="entry name" value="kpsF"/>
    <property type="match status" value="1"/>
</dbReference>
<name>A0A967C416_9PROT</name>
<accession>A0A967C416</accession>
<dbReference type="Gene3D" id="3.10.580.10">
    <property type="entry name" value="CBS-domain"/>
    <property type="match status" value="1"/>
</dbReference>
<dbReference type="PROSITE" id="PS51464">
    <property type="entry name" value="SIS"/>
    <property type="match status" value="1"/>
</dbReference>
<dbReference type="GO" id="GO:0019146">
    <property type="term" value="F:arabinose-5-phosphate isomerase activity"/>
    <property type="evidence" value="ECO:0007669"/>
    <property type="project" value="UniProtKB-ARBA"/>
</dbReference>
<dbReference type="InterPro" id="IPR046342">
    <property type="entry name" value="CBS_dom_sf"/>
</dbReference>
<dbReference type="InterPro" id="IPR046348">
    <property type="entry name" value="SIS_dom_sf"/>
</dbReference>
<evidence type="ECO:0000256" key="2">
    <source>
        <dbReference type="ARBA" id="ARBA00022737"/>
    </source>
</evidence>
<feature type="domain" description="CBS" evidence="8">
    <location>
        <begin position="212"/>
        <end position="270"/>
    </location>
</feature>
<dbReference type="InterPro" id="IPR004800">
    <property type="entry name" value="KdsD/KpsF-type"/>
</dbReference>
<evidence type="ECO:0000313" key="11">
    <source>
        <dbReference type="Proteomes" id="UP000761264"/>
    </source>
</evidence>
<keyword evidence="5" id="KW-0862">Zinc</keyword>
<feature type="site" description="Catalytically relevant" evidence="6">
    <location>
        <position position="114"/>
    </location>
</feature>
<dbReference type="GO" id="GO:0046872">
    <property type="term" value="F:metal ion binding"/>
    <property type="evidence" value="ECO:0007669"/>
    <property type="project" value="UniProtKB-KW"/>
</dbReference>
<gene>
    <name evidence="10" type="ORF">HBA54_05035</name>
</gene>
<comment type="similarity">
    <text evidence="1 4">Belongs to the SIS family. GutQ/KpsF subfamily.</text>
</comment>
<dbReference type="PANTHER" id="PTHR42745:SF1">
    <property type="entry name" value="ARABINOSE 5-PHOSPHATE ISOMERASE KDSD"/>
    <property type="match status" value="1"/>
</dbReference>
<evidence type="ECO:0000256" key="1">
    <source>
        <dbReference type="ARBA" id="ARBA00008165"/>
    </source>
</evidence>
<dbReference type="Pfam" id="PF00571">
    <property type="entry name" value="CBS"/>
    <property type="match status" value="2"/>
</dbReference>
<dbReference type="Gene3D" id="3.40.50.10490">
    <property type="entry name" value="Glucose-6-phosphate isomerase like protein, domain 1"/>
    <property type="match status" value="1"/>
</dbReference>
<evidence type="ECO:0000259" key="9">
    <source>
        <dbReference type="PROSITE" id="PS51464"/>
    </source>
</evidence>
<dbReference type="PROSITE" id="PS51371">
    <property type="entry name" value="CBS"/>
    <property type="match status" value="2"/>
</dbReference>
<evidence type="ECO:0000256" key="7">
    <source>
        <dbReference type="PROSITE-ProRule" id="PRU00703"/>
    </source>
</evidence>
<dbReference type="RefSeq" id="WP_167222025.1">
    <property type="nucleotide sequence ID" value="NZ_JAAQPH010000003.1"/>
</dbReference>
<dbReference type="FunFam" id="3.40.50.10490:FF:000011">
    <property type="entry name" value="Arabinose 5-phosphate isomerase"/>
    <property type="match status" value="1"/>
</dbReference>
<dbReference type="AlphaFoldDB" id="A0A967C416"/>
<keyword evidence="5" id="KW-0479">Metal-binding</keyword>
<dbReference type="GO" id="GO:0097367">
    <property type="term" value="F:carbohydrate derivative binding"/>
    <property type="evidence" value="ECO:0007669"/>
    <property type="project" value="InterPro"/>
</dbReference>
<evidence type="ECO:0000256" key="5">
    <source>
        <dbReference type="PIRSR" id="PIRSR004692-2"/>
    </source>
</evidence>
<feature type="site" description="Catalytically relevant" evidence="6">
    <location>
        <position position="196"/>
    </location>
</feature>
<dbReference type="InterPro" id="IPR035474">
    <property type="entry name" value="SIS_Kpsf"/>
</dbReference>
<reference evidence="10" key="1">
    <citation type="submission" date="2020-03" db="EMBL/GenBank/DDBJ databases">
        <title>Genome of Pelagibius litoralis DSM 21314T.</title>
        <authorList>
            <person name="Wang G."/>
        </authorList>
    </citation>
    <scope>NUCLEOTIDE SEQUENCE</scope>
    <source>
        <strain evidence="10">DSM 21314</strain>
    </source>
</reference>
<keyword evidence="3 7" id="KW-0129">CBS domain</keyword>
<keyword evidence="10" id="KW-0413">Isomerase</keyword>
<dbReference type="GO" id="GO:0005975">
    <property type="term" value="P:carbohydrate metabolic process"/>
    <property type="evidence" value="ECO:0007669"/>
    <property type="project" value="InterPro"/>
</dbReference>
<dbReference type="PIRSF" id="PIRSF004692">
    <property type="entry name" value="KdsD_KpsF"/>
    <property type="match status" value="1"/>
</dbReference>
<evidence type="ECO:0000256" key="6">
    <source>
        <dbReference type="PIRSR" id="PIRSR004692-3"/>
    </source>
</evidence>
<feature type="domain" description="SIS" evidence="9">
    <location>
        <begin position="44"/>
        <end position="187"/>
    </location>
</feature>
<dbReference type="InterPro" id="IPR050986">
    <property type="entry name" value="GutQ/KpsF_isomerases"/>
</dbReference>
<keyword evidence="11" id="KW-1185">Reference proteome</keyword>
<evidence type="ECO:0000256" key="3">
    <source>
        <dbReference type="ARBA" id="ARBA00023122"/>
    </source>
</evidence>
<dbReference type="Pfam" id="PF01380">
    <property type="entry name" value="SIS"/>
    <property type="match status" value="1"/>
</dbReference>
<organism evidence="10 11">
    <name type="scientific">Pelagibius litoralis</name>
    <dbReference type="NCBI Taxonomy" id="374515"/>
    <lineage>
        <taxon>Bacteria</taxon>
        <taxon>Pseudomonadati</taxon>
        <taxon>Pseudomonadota</taxon>
        <taxon>Alphaproteobacteria</taxon>
        <taxon>Rhodospirillales</taxon>
        <taxon>Rhodovibrionaceae</taxon>
        <taxon>Pelagibius</taxon>
    </lineage>
</organism>
<dbReference type="EMBL" id="JAAQPH010000003">
    <property type="protein sequence ID" value="NIA67950.1"/>
    <property type="molecule type" value="Genomic_DNA"/>
</dbReference>
<dbReference type="InterPro" id="IPR000644">
    <property type="entry name" value="CBS_dom"/>
</dbReference>
<keyword evidence="2" id="KW-0677">Repeat</keyword>
<feature type="domain" description="CBS" evidence="8">
    <location>
        <begin position="277"/>
        <end position="334"/>
    </location>
</feature>
<feature type="site" description="Catalytically relevant" evidence="6">
    <location>
        <position position="155"/>
    </location>
</feature>